<name>A0A6B1FXR4_9CHLR</name>
<dbReference type="GO" id="GO:0004713">
    <property type="term" value="F:protein tyrosine kinase activity"/>
    <property type="evidence" value="ECO:0007669"/>
    <property type="project" value="TreeGrafter"/>
</dbReference>
<protein>
    <submittedName>
        <fullName evidence="3">CpsD/CapB family tyrosine-protein kinase</fullName>
    </submittedName>
</protein>
<dbReference type="CDD" id="cd05387">
    <property type="entry name" value="BY-kinase"/>
    <property type="match status" value="1"/>
</dbReference>
<keyword evidence="3" id="KW-0808">Transferase</keyword>
<dbReference type="InterPro" id="IPR050445">
    <property type="entry name" value="Bact_polysacc_biosynth/exp"/>
</dbReference>
<accession>A0A6B1FXR4</accession>
<keyword evidence="1" id="KW-0547">Nucleotide-binding</keyword>
<dbReference type="Pfam" id="PF10609">
    <property type="entry name" value="ParA"/>
    <property type="match status" value="1"/>
</dbReference>
<comment type="caution">
    <text evidence="3">The sequence shown here is derived from an EMBL/GenBank/DDBJ whole genome shotgun (WGS) entry which is preliminary data.</text>
</comment>
<gene>
    <name evidence="3" type="ORF">F4148_06380</name>
</gene>
<dbReference type="NCBIfam" id="TIGR01007">
    <property type="entry name" value="eps_fam"/>
    <property type="match status" value="1"/>
</dbReference>
<keyword evidence="3" id="KW-0418">Kinase</keyword>
<dbReference type="PANTHER" id="PTHR32309:SF13">
    <property type="entry name" value="FERRIC ENTEROBACTIN TRANSPORT PROTEIN FEPE"/>
    <property type="match status" value="1"/>
</dbReference>
<sequence length="216" mass="22781">MSLDLVTLKAPRSAAAEAYQSLRTNIEFSGLGKDLRTLLVTCPDTETNKSDALANLAVVMADAGDRVIVVDGDLRRPLQHEIFGINGDAGLTDWLQKGGEPPLAGTQVSHLRVLAAGPLPPNPVALLSPKRLAELLQALTGEAEYVLVDAPPVLAVTDAALWASQVDGTLLAVTAGRTKREQAQRAKEVLEKVQTNVVGAVLLDAEDSMVVTGYGQ</sequence>
<dbReference type="Gene3D" id="3.40.50.300">
    <property type="entry name" value="P-loop containing nucleotide triphosphate hydrolases"/>
    <property type="match status" value="1"/>
</dbReference>
<evidence type="ECO:0000313" key="3">
    <source>
        <dbReference type="EMBL" id="MYH61389.1"/>
    </source>
</evidence>
<dbReference type="SUPFAM" id="SSF52540">
    <property type="entry name" value="P-loop containing nucleoside triphosphate hydrolases"/>
    <property type="match status" value="1"/>
</dbReference>
<dbReference type="InterPro" id="IPR027417">
    <property type="entry name" value="P-loop_NTPase"/>
</dbReference>
<dbReference type="GO" id="GO:0005524">
    <property type="term" value="F:ATP binding"/>
    <property type="evidence" value="ECO:0007669"/>
    <property type="project" value="UniProtKB-KW"/>
</dbReference>
<dbReference type="GO" id="GO:0005886">
    <property type="term" value="C:plasma membrane"/>
    <property type="evidence" value="ECO:0007669"/>
    <property type="project" value="TreeGrafter"/>
</dbReference>
<evidence type="ECO:0000256" key="1">
    <source>
        <dbReference type="ARBA" id="ARBA00022741"/>
    </source>
</evidence>
<dbReference type="AlphaFoldDB" id="A0A6B1FXR4"/>
<reference evidence="3" key="1">
    <citation type="submission" date="2019-09" db="EMBL/GenBank/DDBJ databases">
        <title>Characterisation of the sponge microbiome using genome-centric metagenomics.</title>
        <authorList>
            <person name="Engelberts J.P."/>
            <person name="Robbins S.J."/>
            <person name="De Goeij J.M."/>
            <person name="Aranda M."/>
            <person name="Bell S.C."/>
            <person name="Webster N.S."/>
        </authorList>
    </citation>
    <scope>NUCLEOTIDE SEQUENCE</scope>
    <source>
        <strain evidence="3">SB0675_bin_29</strain>
    </source>
</reference>
<keyword evidence="2" id="KW-0067">ATP-binding</keyword>
<evidence type="ECO:0000256" key="2">
    <source>
        <dbReference type="ARBA" id="ARBA00022840"/>
    </source>
</evidence>
<dbReference type="PANTHER" id="PTHR32309">
    <property type="entry name" value="TYROSINE-PROTEIN KINASE"/>
    <property type="match status" value="1"/>
</dbReference>
<dbReference type="InterPro" id="IPR033756">
    <property type="entry name" value="YlxH/NBP35"/>
</dbReference>
<proteinExistence type="predicted"/>
<organism evidence="3">
    <name type="scientific">Caldilineaceae bacterium SB0675_bin_29</name>
    <dbReference type="NCBI Taxonomy" id="2605266"/>
    <lineage>
        <taxon>Bacteria</taxon>
        <taxon>Bacillati</taxon>
        <taxon>Chloroflexota</taxon>
        <taxon>Caldilineae</taxon>
        <taxon>Caldilineales</taxon>
        <taxon>Caldilineaceae</taxon>
    </lineage>
</organism>
<dbReference type="InterPro" id="IPR005702">
    <property type="entry name" value="Wzc-like_C"/>
</dbReference>
<dbReference type="EMBL" id="VYDA01000238">
    <property type="protein sequence ID" value="MYH61389.1"/>
    <property type="molecule type" value="Genomic_DNA"/>
</dbReference>